<dbReference type="EMBL" id="SACO01000001">
    <property type="protein sequence ID" value="RVU07595.1"/>
    <property type="molecule type" value="Genomic_DNA"/>
</dbReference>
<dbReference type="GO" id="GO:0044877">
    <property type="term" value="F:protein-containing complex binding"/>
    <property type="evidence" value="ECO:0007669"/>
    <property type="project" value="TreeGrafter"/>
</dbReference>
<sequence length="343" mass="36540">MCRADGAAIGRPRRDPELCPAFGGGASRSIGDGVNLVKLDAPLVALTGGTGFVGQTLLDLALGEGMQVRGLARNPSGERAGLDWVRGDLGDRQALRAMVEGAEVVIHVAGVVNAHDPDDFDRANVEGTLNVIEAARSAGVPRFIFVSSLSAREPELSRYGASKARAEGLVKASGLDWTIVRPPAIYGPRDREMFELFRAAKWGVVPVPAGGRASMIHVEDLARLLLALIPASEDVTGHCFEPDDGMAYGWAHEDMARAIGAGLGKRPLVLGLPAWALRFGAKVDGLLRGAKAKLTADRVGYMTHPDWVVSESAAPPKALWQPQVETRSGLAATAEWYRREGWL</sequence>
<dbReference type="OrthoDB" id="9814124at2"/>
<protein>
    <submittedName>
        <fullName evidence="2">NAD(P)-dependent oxidoreductase</fullName>
    </submittedName>
</protein>
<dbReference type="AlphaFoldDB" id="A0A3S2VGF6"/>
<accession>A0A3S2VGF6</accession>
<dbReference type="Proteomes" id="UP000282837">
    <property type="component" value="Unassembled WGS sequence"/>
</dbReference>
<name>A0A3S2VGF6_9SPHN</name>
<proteinExistence type="predicted"/>
<reference evidence="2 3" key="1">
    <citation type="submission" date="2019-01" db="EMBL/GenBank/DDBJ databases">
        <authorList>
            <person name="Chen W.-M."/>
        </authorList>
    </citation>
    <scope>NUCLEOTIDE SEQUENCE [LARGE SCALE GENOMIC DNA]</scope>
    <source>
        <strain evidence="2 3">FSY-9</strain>
    </source>
</reference>
<evidence type="ECO:0000313" key="2">
    <source>
        <dbReference type="EMBL" id="RVU07595.1"/>
    </source>
</evidence>
<dbReference type="Gene3D" id="3.40.50.720">
    <property type="entry name" value="NAD(P)-binding Rossmann-like Domain"/>
    <property type="match status" value="1"/>
</dbReference>
<dbReference type="InterPro" id="IPR036291">
    <property type="entry name" value="NAD(P)-bd_dom_sf"/>
</dbReference>
<dbReference type="InterPro" id="IPR051207">
    <property type="entry name" value="ComplexI_NDUFA9_subunit"/>
</dbReference>
<gene>
    <name evidence="2" type="ORF">EOE18_00445</name>
</gene>
<evidence type="ECO:0000313" key="3">
    <source>
        <dbReference type="Proteomes" id="UP000282837"/>
    </source>
</evidence>
<dbReference type="PANTHER" id="PTHR12126:SF11">
    <property type="entry name" value="NADH DEHYDROGENASE [UBIQUINONE] 1 ALPHA SUBCOMPLEX SUBUNIT 9, MITOCHONDRIAL"/>
    <property type="match status" value="1"/>
</dbReference>
<dbReference type="InterPro" id="IPR001509">
    <property type="entry name" value="Epimerase_deHydtase"/>
</dbReference>
<dbReference type="SUPFAM" id="SSF51735">
    <property type="entry name" value="NAD(P)-binding Rossmann-fold domains"/>
    <property type="match status" value="1"/>
</dbReference>
<keyword evidence="3" id="KW-1185">Reference proteome</keyword>
<organism evidence="2 3">
    <name type="scientific">Novosphingobium umbonatum</name>
    <dbReference type="NCBI Taxonomy" id="1908524"/>
    <lineage>
        <taxon>Bacteria</taxon>
        <taxon>Pseudomonadati</taxon>
        <taxon>Pseudomonadota</taxon>
        <taxon>Alphaproteobacteria</taxon>
        <taxon>Sphingomonadales</taxon>
        <taxon>Sphingomonadaceae</taxon>
        <taxon>Novosphingobium</taxon>
    </lineage>
</organism>
<dbReference type="Pfam" id="PF01370">
    <property type="entry name" value="Epimerase"/>
    <property type="match status" value="1"/>
</dbReference>
<feature type="domain" description="NAD-dependent epimerase/dehydratase" evidence="1">
    <location>
        <begin position="45"/>
        <end position="233"/>
    </location>
</feature>
<dbReference type="PANTHER" id="PTHR12126">
    <property type="entry name" value="NADH-UBIQUINONE OXIDOREDUCTASE 39 KDA SUBUNIT-RELATED"/>
    <property type="match status" value="1"/>
</dbReference>
<comment type="caution">
    <text evidence="2">The sequence shown here is derived from an EMBL/GenBank/DDBJ whole genome shotgun (WGS) entry which is preliminary data.</text>
</comment>
<evidence type="ECO:0000259" key="1">
    <source>
        <dbReference type="Pfam" id="PF01370"/>
    </source>
</evidence>